<accession>A0A1E1LTK0</accession>
<evidence type="ECO:0000313" key="2">
    <source>
        <dbReference type="Proteomes" id="UP000178912"/>
    </source>
</evidence>
<gene>
    <name evidence="1" type="ORF">RAG0_17281</name>
</gene>
<keyword evidence="2" id="KW-1185">Reference proteome</keyword>
<protein>
    <submittedName>
        <fullName evidence="1">Uncharacterized protein</fullName>
    </submittedName>
</protein>
<dbReference type="Proteomes" id="UP000178912">
    <property type="component" value="Unassembled WGS sequence"/>
</dbReference>
<sequence>MRKVAGDLLEILLSLLVLDIKEDSKEDNRTYLHARLISSTRSTPTLDFTSLIEPEVCLVLTDIDPD</sequence>
<dbReference type="AlphaFoldDB" id="A0A1E1LTK0"/>
<proteinExistence type="predicted"/>
<dbReference type="EMBL" id="FJUX01000212">
    <property type="protein sequence ID" value="CZT13784.1"/>
    <property type="molecule type" value="Genomic_DNA"/>
</dbReference>
<name>A0A1E1LTK0_9HELO</name>
<evidence type="ECO:0000313" key="1">
    <source>
        <dbReference type="EMBL" id="CZT13784.1"/>
    </source>
</evidence>
<reference evidence="2" key="1">
    <citation type="submission" date="2016-03" db="EMBL/GenBank/DDBJ databases">
        <authorList>
            <person name="Guldener U."/>
        </authorList>
    </citation>
    <scope>NUCLEOTIDE SEQUENCE [LARGE SCALE GENOMIC DNA]</scope>
    <source>
        <strain evidence="2">04CH-RAC-A.6.1</strain>
    </source>
</reference>
<organism evidence="1 2">
    <name type="scientific">Rhynchosporium agropyri</name>
    <dbReference type="NCBI Taxonomy" id="914238"/>
    <lineage>
        <taxon>Eukaryota</taxon>
        <taxon>Fungi</taxon>
        <taxon>Dikarya</taxon>
        <taxon>Ascomycota</taxon>
        <taxon>Pezizomycotina</taxon>
        <taxon>Leotiomycetes</taxon>
        <taxon>Helotiales</taxon>
        <taxon>Ploettnerulaceae</taxon>
        <taxon>Rhynchosporium</taxon>
    </lineage>
</organism>